<dbReference type="SUPFAM" id="SSF55785">
    <property type="entry name" value="PYP-like sensor domain (PAS domain)"/>
    <property type="match status" value="1"/>
</dbReference>
<dbReference type="AlphaFoldDB" id="A0A6H1UB98"/>
<dbReference type="InterPro" id="IPR000160">
    <property type="entry name" value="GGDEF_dom"/>
</dbReference>
<dbReference type="InterPro" id="IPR035919">
    <property type="entry name" value="EAL_sf"/>
</dbReference>
<evidence type="ECO:0000259" key="1">
    <source>
        <dbReference type="PROSITE" id="PS50883"/>
    </source>
</evidence>
<dbReference type="SUPFAM" id="SSF55781">
    <property type="entry name" value="GAF domain-like"/>
    <property type="match status" value="1"/>
</dbReference>
<dbReference type="EMBL" id="CP051180">
    <property type="protein sequence ID" value="QIZ76331.1"/>
    <property type="molecule type" value="Genomic_DNA"/>
</dbReference>
<organism evidence="3 4">
    <name type="scientific">Ferrimonas lipolytica</name>
    <dbReference type="NCBI Taxonomy" id="2724191"/>
    <lineage>
        <taxon>Bacteria</taxon>
        <taxon>Pseudomonadati</taxon>
        <taxon>Pseudomonadota</taxon>
        <taxon>Gammaproteobacteria</taxon>
        <taxon>Alteromonadales</taxon>
        <taxon>Ferrimonadaceae</taxon>
        <taxon>Ferrimonas</taxon>
    </lineage>
</organism>
<dbReference type="InterPro" id="IPR043128">
    <property type="entry name" value="Rev_trsase/Diguanyl_cyclase"/>
</dbReference>
<dbReference type="InterPro" id="IPR001633">
    <property type="entry name" value="EAL_dom"/>
</dbReference>
<evidence type="ECO:0000313" key="3">
    <source>
        <dbReference type="EMBL" id="QIZ76331.1"/>
    </source>
</evidence>
<dbReference type="CDD" id="cd01949">
    <property type="entry name" value="GGDEF"/>
    <property type="match status" value="1"/>
</dbReference>
<proteinExistence type="predicted"/>
<dbReference type="SMART" id="SM00267">
    <property type="entry name" value="GGDEF"/>
    <property type="match status" value="1"/>
</dbReference>
<dbReference type="Pfam" id="PF00990">
    <property type="entry name" value="GGDEF"/>
    <property type="match status" value="1"/>
</dbReference>
<dbReference type="CDD" id="cd01948">
    <property type="entry name" value="EAL"/>
    <property type="match status" value="1"/>
</dbReference>
<keyword evidence="4" id="KW-1185">Reference proteome</keyword>
<dbReference type="Gene3D" id="3.30.70.270">
    <property type="match status" value="1"/>
</dbReference>
<evidence type="ECO:0000313" key="4">
    <source>
        <dbReference type="Proteomes" id="UP000501602"/>
    </source>
</evidence>
<evidence type="ECO:0000259" key="2">
    <source>
        <dbReference type="PROSITE" id="PS50887"/>
    </source>
</evidence>
<dbReference type="Gene3D" id="3.30.450.20">
    <property type="entry name" value="PAS domain"/>
    <property type="match status" value="1"/>
</dbReference>
<dbReference type="Proteomes" id="UP000501602">
    <property type="component" value="Chromosome"/>
</dbReference>
<dbReference type="PANTHER" id="PTHR33121:SF70">
    <property type="entry name" value="SIGNALING PROTEIN YKOW"/>
    <property type="match status" value="1"/>
</dbReference>
<protein>
    <submittedName>
        <fullName evidence="3">GGDEF domain-containing protein</fullName>
    </submittedName>
</protein>
<dbReference type="SUPFAM" id="SSF55073">
    <property type="entry name" value="Nucleotide cyclase"/>
    <property type="match status" value="1"/>
</dbReference>
<dbReference type="PROSITE" id="PS50887">
    <property type="entry name" value="GGDEF"/>
    <property type="match status" value="1"/>
</dbReference>
<feature type="domain" description="GGDEF" evidence="2">
    <location>
        <begin position="317"/>
        <end position="448"/>
    </location>
</feature>
<dbReference type="Gene3D" id="3.20.20.450">
    <property type="entry name" value="EAL domain"/>
    <property type="match status" value="1"/>
</dbReference>
<feature type="domain" description="EAL" evidence="1">
    <location>
        <begin position="457"/>
        <end position="710"/>
    </location>
</feature>
<dbReference type="SUPFAM" id="SSF141868">
    <property type="entry name" value="EAL domain-like"/>
    <property type="match status" value="1"/>
</dbReference>
<dbReference type="InterPro" id="IPR029787">
    <property type="entry name" value="Nucleotide_cyclase"/>
</dbReference>
<dbReference type="InterPro" id="IPR035965">
    <property type="entry name" value="PAS-like_dom_sf"/>
</dbReference>
<name>A0A6H1UB98_9GAMM</name>
<dbReference type="KEGG" id="fes:HER31_05235"/>
<gene>
    <name evidence="3" type="ORF">HER31_05235</name>
</gene>
<accession>A0A6H1UB98</accession>
<reference evidence="3 4" key="1">
    <citation type="submission" date="2020-04" db="EMBL/GenBank/DDBJ databases">
        <title>Ferrimonas sp. S7 isolated from sea water.</title>
        <authorList>
            <person name="Bae S.S."/>
            <person name="Baek K."/>
        </authorList>
    </citation>
    <scope>NUCLEOTIDE SEQUENCE [LARGE SCALE GENOMIC DNA]</scope>
    <source>
        <strain evidence="3 4">S7</strain>
    </source>
</reference>
<dbReference type="PROSITE" id="PS50883">
    <property type="entry name" value="EAL"/>
    <property type="match status" value="1"/>
</dbReference>
<dbReference type="InterPro" id="IPR050706">
    <property type="entry name" value="Cyclic-di-GMP_PDE-like"/>
</dbReference>
<dbReference type="SMART" id="SM00052">
    <property type="entry name" value="EAL"/>
    <property type="match status" value="1"/>
</dbReference>
<dbReference type="RefSeq" id="WP_168659591.1">
    <property type="nucleotide sequence ID" value="NZ_CP051180.1"/>
</dbReference>
<dbReference type="PANTHER" id="PTHR33121">
    <property type="entry name" value="CYCLIC DI-GMP PHOSPHODIESTERASE PDEF"/>
    <property type="match status" value="1"/>
</dbReference>
<sequence length="712" mass="80801">MAEHEQIDGSESALVNAGLDASANAVTQRLVNDFNCSICTTWLFSNDRQHLTCLSRCANQSQFSTFSSLHRSDFPQFFRFFDHSNVLVAEAARLHPATSCFNQTHLIVDGIHSLFALTIEINPQCLGLVILEFDYPTQLMPEQILNAQRLTNDLGGFLNGQYQLQPEIGFKLFECAIENTKQRIIIIEADTLKVVYVNDALANFNRQSPHWLVGQSIKKLRSYKQFPQQCDALIVQALAQRHIDGEFTITGVDGMPQWFEYEARAITVGDKDYVVSLSEDVSAQRCHQQKLESLAWRCQLSGLNNRSKCLSDLKNQKLPLLMLIDIRGFKNLNDRFGEQFGDGVLKEVGRRINHFCEAIAGSHAYRIGADEFVIGFETTPTTELVDIAISLGKRLHAEIVIDGHIHRIDTIMAGLELSVLSEQISPLAALDMAMIKAKQCRSFQLFDEQIQQRFLDETELESELKSAVARRQIELHFQPLIDVSRGVTSGAEVLIRWQHPRLGLIYPGRFIDIAERSGLIEPIGRWVFESALYQLYLWQRRWPELQMHVNVSVKQLLTDEFFEICWNQLNRYRVKPGSLVLEITENTLMEDVESVGILCEQLGELGLVLAIDDFGTGYSSMSYLKQLPVQKLKIDRSFIADLEHSKESRLIVPAIVAMGKALNMKITAEGVENQFQEQFLRKHLCDEIQGFFYSKAIPATSFENHLVSHSNA</sequence>
<dbReference type="Pfam" id="PF00563">
    <property type="entry name" value="EAL"/>
    <property type="match status" value="1"/>
</dbReference>
<dbReference type="NCBIfam" id="TIGR00254">
    <property type="entry name" value="GGDEF"/>
    <property type="match status" value="1"/>
</dbReference>
<dbReference type="GO" id="GO:0071111">
    <property type="term" value="F:cyclic-guanylate-specific phosphodiesterase activity"/>
    <property type="evidence" value="ECO:0007669"/>
    <property type="project" value="InterPro"/>
</dbReference>